<dbReference type="InterPro" id="IPR051310">
    <property type="entry name" value="MCP_chemotaxis"/>
</dbReference>
<evidence type="ECO:0000256" key="9">
    <source>
        <dbReference type="SAM" id="Phobius"/>
    </source>
</evidence>
<dbReference type="InterPro" id="IPR029151">
    <property type="entry name" value="Sensor-like_sf"/>
</dbReference>
<keyword evidence="6 9" id="KW-0472">Membrane</keyword>
<evidence type="ECO:0000256" key="7">
    <source>
        <dbReference type="ARBA" id="ARBA00029447"/>
    </source>
</evidence>
<reference evidence="12" key="1">
    <citation type="submission" date="2019-02" db="EMBL/GenBank/DDBJ databases">
        <title>Draft genome of the type strain Pelomonas aquatica CCUG 52575T.</title>
        <authorList>
            <person name="Gomila M."/>
            <person name="Lalucat J."/>
        </authorList>
    </citation>
    <scope>NUCLEOTIDE SEQUENCE</scope>
    <source>
        <strain evidence="12">CCUG 52575</strain>
    </source>
</reference>
<dbReference type="PROSITE" id="PS50111">
    <property type="entry name" value="CHEMOTAXIS_TRANSDUC_2"/>
    <property type="match status" value="1"/>
</dbReference>
<comment type="similarity">
    <text evidence="7">Belongs to the methyl-accepting chemotaxis (MCP) protein family.</text>
</comment>
<dbReference type="PROSITE" id="PS50885">
    <property type="entry name" value="HAMP"/>
    <property type="match status" value="1"/>
</dbReference>
<dbReference type="InterPro" id="IPR003660">
    <property type="entry name" value="HAMP_dom"/>
</dbReference>
<dbReference type="SMART" id="SM00304">
    <property type="entry name" value="HAMP"/>
    <property type="match status" value="1"/>
</dbReference>
<protein>
    <submittedName>
        <fullName evidence="12">Methyl-accepting chemotaxis protein</fullName>
    </submittedName>
</protein>
<evidence type="ECO:0000256" key="1">
    <source>
        <dbReference type="ARBA" id="ARBA00004651"/>
    </source>
</evidence>
<comment type="subcellular location">
    <subcellularLocation>
        <location evidence="1">Cell membrane</location>
        <topology evidence="1">Multi-pass membrane protein</topology>
    </subcellularLocation>
</comment>
<name>A0A9X4LJ39_9BURK</name>
<evidence type="ECO:0000256" key="4">
    <source>
        <dbReference type="ARBA" id="ARBA00022692"/>
    </source>
</evidence>
<keyword evidence="13" id="KW-1185">Reference proteome</keyword>
<keyword evidence="3" id="KW-0488">Methylation</keyword>
<comment type="caution">
    <text evidence="12">The sequence shown here is derived from an EMBL/GenBank/DDBJ whole genome shotgun (WGS) entry which is preliminary data.</text>
</comment>
<dbReference type="RefSeq" id="WP_276597550.1">
    <property type="nucleotide sequence ID" value="NZ_JAPPUW010000023.1"/>
</dbReference>
<dbReference type="CDD" id="cd06225">
    <property type="entry name" value="HAMP"/>
    <property type="match status" value="1"/>
</dbReference>
<dbReference type="InterPro" id="IPR004090">
    <property type="entry name" value="Chemotax_Me-accpt_rcpt"/>
</dbReference>
<dbReference type="PANTHER" id="PTHR43531">
    <property type="entry name" value="PROTEIN ICFG"/>
    <property type="match status" value="1"/>
</dbReference>
<dbReference type="SUPFAM" id="SSF58104">
    <property type="entry name" value="Methyl-accepting chemotaxis protein (MCP) signaling domain"/>
    <property type="match status" value="1"/>
</dbReference>
<evidence type="ECO:0000256" key="2">
    <source>
        <dbReference type="ARBA" id="ARBA00022475"/>
    </source>
</evidence>
<evidence type="ECO:0000259" key="10">
    <source>
        <dbReference type="PROSITE" id="PS50111"/>
    </source>
</evidence>
<dbReference type="SMART" id="SM00283">
    <property type="entry name" value="MA"/>
    <property type="match status" value="1"/>
</dbReference>
<evidence type="ECO:0000259" key="11">
    <source>
        <dbReference type="PROSITE" id="PS50885"/>
    </source>
</evidence>
<evidence type="ECO:0000256" key="3">
    <source>
        <dbReference type="ARBA" id="ARBA00022481"/>
    </source>
</evidence>
<dbReference type="Pfam" id="PF00015">
    <property type="entry name" value="MCPsignal"/>
    <property type="match status" value="1"/>
</dbReference>
<dbReference type="CDD" id="cd12912">
    <property type="entry name" value="PDC2_MCP_like"/>
    <property type="match status" value="1"/>
</dbReference>
<accession>A0A9X4LJ39</accession>
<dbReference type="EMBL" id="SGUG01000022">
    <property type="protein sequence ID" value="MDG0863809.1"/>
    <property type="molecule type" value="Genomic_DNA"/>
</dbReference>
<feature type="domain" description="HAMP" evidence="11">
    <location>
        <begin position="294"/>
        <end position="349"/>
    </location>
</feature>
<evidence type="ECO:0000256" key="8">
    <source>
        <dbReference type="PROSITE-ProRule" id="PRU00284"/>
    </source>
</evidence>
<evidence type="ECO:0000256" key="5">
    <source>
        <dbReference type="ARBA" id="ARBA00022989"/>
    </source>
</evidence>
<feature type="domain" description="Methyl-accepting transducer" evidence="10">
    <location>
        <begin position="354"/>
        <end position="583"/>
    </location>
</feature>
<dbReference type="PANTHER" id="PTHR43531:SF14">
    <property type="entry name" value="METHYL-ACCEPTING CHEMOTAXIS PROTEIN I-RELATED"/>
    <property type="match status" value="1"/>
</dbReference>
<dbReference type="GO" id="GO:0005886">
    <property type="term" value="C:plasma membrane"/>
    <property type="evidence" value="ECO:0007669"/>
    <property type="project" value="UniProtKB-SubCell"/>
</dbReference>
<keyword evidence="8" id="KW-0807">Transducer</keyword>
<proteinExistence type="inferred from homology"/>
<dbReference type="InterPro" id="IPR033479">
    <property type="entry name" value="dCache_1"/>
</dbReference>
<dbReference type="FunFam" id="1.10.287.950:FF:000001">
    <property type="entry name" value="Methyl-accepting chemotaxis sensory transducer"/>
    <property type="match status" value="1"/>
</dbReference>
<sequence>MLKTIKSRLLAACLGLMVVSVLLATLTSYRAARSTILHDLAAQLGANGQAQADRIASWAKGQKHVVQAMAPALAAADPAPALQQGLTSGALDLAYVGGADKRMVSVPDRQRAADYDPTSRTWYKLASTSPEPVLTAPYIAASSKKLVVTFAYAIRAGGEIKGVAGSDVTLDEVVTTINQLKPTPSGFAFLADKAGKIIAHPDAALTLKPMTELAPELTPARLTGAGADELVEVNVGEHGFFLRAAPVAGTDWLLVTAAERGEALASLSALLRDAGIALVLLLVGATLFATWLVNSLLHRLVVVKDAMLQIGSAGGGDLTQRLNDAGEDELSDIARAFNQFVSQIESVMRGVAASAESIATASREIAAGAQDLSGRTESAAASLEQTASSMQHITQTVQRSADQAQEADGHARGTADVAQRGGEVAQQVASTMQEISASSVRINDIIGTIDGIAFQTNILALNAAVEAARAGEQGRGFAVVAGEVRALAQRSAEAAREIKGLIGSSVERVADGSRLVDESAQTMQEILRSVQRVTAIVTEISAGAAEQSRGIGEVNTAVLQLDQMTQQNAALVEQSAAAAESLKDQAAQLSQIVATFRIGRR</sequence>
<feature type="transmembrane region" description="Helical" evidence="9">
    <location>
        <begin position="274"/>
        <end position="297"/>
    </location>
</feature>
<dbReference type="InterPro" id="IPR004089">
    <property type="entry name" value="MCPsignal_dom"/>
</dbReference>
<dbReference type="Pfam" id="PF00672">
    <property type="entry name" value="HAMP"/>
    <property type="match status" value="1"/>
</dbReference>
<dbReference type="GO" id="GO:0004888">
    <property type="term" value="F:transmembrane signaling receptor activity"/>
    <property type="evidence" value="ECO:0007669"/>
    <property type="project" value="InterPro"/>
</dbReference>
<keyword evidence="2" id="KW-1003">Cell membrane</keyword>
<dbReference type="PRINTS" id="PR00260">
    <property type="entry name" value="CHEMTRNSDUCR"/>
</dbReference>
<evidence type="ECO:0000313" key="13">
    <source>
        <dbReference type="Proteomes" id="UP001152766"/>
    </source>
</evidence>
<dbReference type="Gene3D" id="1.10.287.950">
    <property type="entry name" value="Methyl-accepting chemotaxis protein"/>
    <property type="match status" value="1"/>
</dbReference>
<dbReference type="AlphaFoldDB" id="A0A9X4LJ39"/>
<dbReference type="Proteomes" id="UP001152766">
    <property type="component" value="Unassembled WGS sequence"/>
</dbReference>
<keyword evidence="4 9" id="KW-0812">Transmembrane</keyword>
<dbReference type="GO" id="GO:0007165">
    <property type="term" value="P:signal transduction"/>
    <property type="evidence" value="ECO:0007669"/>
    <property type="project" value="UniProtKB-KW"/>
</dbReference>
<gene>
    <name evidence="12" type="ORF">EXJ73_15205</name>
</gene>
<dbReference type="CDD" id="cd12913">
    <property type="entry name" value="PDC1_MCP_like"/>
    <property type="match status" value="1"/>
</dbReference>
<keyword evidence="5 9" id="KW-1133">Transmembrane helix</keyword>
<dbReference type="SUPFAM" id="SSF103190">
    <property type="entry name" value="Sensory domain-like"/>
    <property type="match status" value="1"/>
</dbReference>
<evidence type="ECO:0000256" key="6">
    <source>
        <dbReference type="ARBA" id="ARBA00023136"/>
    </source>
</evidence>
<organism evidence="12 13">
    <name type="scientific">Pelomonas aquatica</name>
    <dbReference type="NCBI Taxonomy" id="431058"/>
    <lineage>
        <taxon>Bacteria</taxon>
        <taxon>Pseudomonadati</taxon>
        <taxon>Pseudomonadota</taxon>
        <taxon>Betaproteobacteria</taxon>
        <taxon>Burkholderiales</taxon>
        <taxon>Sphaerotilaceae</taxon>
        <taxon>Roseateles</taxon>
    </lineage>
</organism>
<dbReference type="Gene3D" id="3.30.450.20">
    <property type="entry name" value="PAS domain"/>
    <property type="match status" value="2"/>
</dbReference>
<dbReference type="CDD" id="cd11386">
    <property type="entry name" value="MCP_signal"/>
    <property type="match status" value="1"/>
</dbReference>
<dbReference type="GO" id="GO:0006935">
    <property type="term" value="P:chemotaxis"/>
    <property type="evidence" value="ECO:0007669"/>
    <property type="project" value="InterPro"/>
</dbReference>
<evidence type="ECO:0000313" key="12">
    <source>
        <dbReference type="EMBL" id="MDG0863809.1"/>
    </source>
</evidence>
<dbReference type="Pfam" id="PF02743">
    <property type="entry name" value="dCache_1"/>
    <property type="match status" value="1"/>
</dbReference>